<proteinExistence type="predicted"/>
<dbReference type="Gene3D" id="3.90.230.10">
    <property type="entry name" value="Creatinase/methionine aminopeptidase superfamily"/>
    <property type="match status" value="1"/>
</dbReference>
<protein>
    <recommendedName>
        <fullName evidence="1">Peptidase M24 domain-containing protein</fullName>
    </recommendedName>
</protein>
<gene>
    <name evidence="2" type="ORF">SDC9_196187</name>
</gene>
<comment type="caution">
    <text evidence="2">The sequence shown here is derived from an EMBL/GenBank/DDBJ whole genome shotgun (WGS) entry which is preliminary data.</text>
</comment>
<evidence type="ECO:0000313" key="2">
    <source>
        <dbReference type="EMBL" id="MPN48577.1"/>
    </source>
</evidence>
<dbReference type="SUPFAM" id="SSF55920">
    <property type="entry name" value="Creatinase/aminopeptidase"/>
    <property type="match status" value="1"/>
</dbReference>
<sequence length="131" mass="14968">MAASLIQPGIPGWQVDQAVRTFLEERGYPVYQHALGHQVGIWAHDGGSVLGPRWERYGNRPYHVLEQGQIFTLEFGVDTSGGYLAQEEVIEITEDGCRFLIPMQKQLWLVQWFTDENIRKEVESHGFPRGV</sequence>
<reference evidence="2" key="1">
    <citation type="submission" date="2019-08" db="EMBL/GenBank/DDBJ databases">
        <authorList>
            <person name="Kucharzyk K."/>
            <person name="Murdoch R.W."/>
            <person name="Higgins S."/>
            <person name="Loffler F."/>
        </authorList>
    </citation>
    <scope>NUCLEOTIDE SEQUENCE</scope>
</reference>
<feature type="domain" description="Peptidase M24" evidence="1">
    <location>
        <begin position="2"/>
        <end position="80"/>
    </location>
</feature>
<dbReference type="PANTHER" id="PTHR46112:SF8">
    <property type="entry name" value="CYTOPLASMIC PEPTIDASE PEPQ-RELATED"/>
    <property type="match status" value="1"/>
</dbReference>
<name>A0A645IB81_9ZZZZ</name>
<dbReference type="PANTHER" id="PTHR46112">
    <property type="entry name" value="AMINOPEPTIDASE"/>
    <property type="match status" value="1"/>
</dbReference>
<dbReference type="InterPro" id="IPR036005">
    <property type="entry name" value="Creatinase/aminopeptidase-like"/>
</dbReference>
<dbReference type="EMBL" id="VSSQ01111046">
    <property type="protein sequence ID" value="MPN48577.1"/>
    <property type="molecule type" value="Genomic_DNA"/>
</dbReference>
<evidence type="ECO:0000259" key="1">
    <source>
        <dbReference type="Pfam" id="PF00557"/>
    </source>
</evidence>
<dbReference type="AlphaFoldDB" id="A0A645IB81"/>
<organism evidence="2">
    <name type="scientific">bioreactor metagenome</name>
    <dbReference type="NCBI Taxonomy" id="1076179"/>
    <lineage>
        <taxon>unclassified sequences</taxon>
        <taxon>metagenomes</taxon>
        <taxon>ecological metagenomes</taxon>
    </lineage>
</organism>
<dbReference type="InterPro" id="IPR000994">
    <property type="entry name" value="Pept_M24"/>
</dbReference>
<accession>A0A645IB81</accession>
<dbReference type="InterPro" id="IPR050659">
    <property type="entry name" value="Peptidase_M24B"/>
</dbReference>
<dbReference type="Pfam" id="PF00557">
    <property type="entry name" value="Peptidase_M24"/>
    <property type="match status" value="1"/>
</dbReference>